<keyword evidence="6" id="KW-0256">Endoplasmic reticulum</keyword>
<gene>
    <name evidence="9" type="ORF">K437DRAFT_254920</name>
</gene>
<dbReference type="Gene3D" id="3.40.140.10">
    <property type="entry name" value="Cytidine Deaminase, domain 2"/>
    <property type="match status" value="1"/>
</dbReference>
<dbReference type="SUPFAM" id="SSF53927">
    <property type="entry name" value="Cytidine deaminase-like"/>
    <property type="match status" value="1"/>
</dbReference>
<comment type="pathway">
    <text evidence="6">Protein modification; protein glycosylation.</text>
</comment>
<dbReference type="Proteomes" id="UP000027361">
    <property type="component" value="Unassembled WGS sequence"/>
</dbReference>
<keyword evidence="2 6" id="KW-0812">Transmembrane</keyword>
<dbReference type="SMART" id="SM00014">
    <property type="entry name" value="acidPPc"/>
    <property type="match status" value="1"/>
</dbReference>
<evidence type="ECO:0000256" key="5">
    <source>
        <dbReference type="ARBA" id="ARBA00023136"/>
    </source>
</evidence>
<feature type="transmembrane region" description="Helical" evidence="6">
    <location>
        <begin position="99"/>
        <end position="116"/>
    </location>
</feature>
<dbReference type="PROSITE" id="PS51747">
    <property type="entry name" value="CYT_DCMP_DEAMINASES_2"/>
    <property type="match status" value="1"/>
</dbReference>
<dbReference type="GeneID" id="25264013"/>
<comment type="catalytic activity">
    <reaction evidence="6">
        <text>a di-trans,poly-cis-dolichyl diphosphate + H2O = a di-trans,poly-cis-dolichyl phosphate + phosphate + H(+)</text>
        <dbReference type="Rhea" id="RHEA:14385"/>
        <dbReference type="Rhea" id="RHEA-COMP:19498"/>
        <dbReference type="Rhea" id="RHEA-COMP:19506"/>
        <dbReference type="ChEBI" id="CHEBI:15377"/>
        <dbReference type="ChEBI" id="CHEBI:15378"/>
        <dbReference type="ChEBI" id="CHEBI:43474"/>
        <dbReference type="ChEBI" id="CHEBI:57497"/>
        <dbReference type="ChEBI" id="CHEBI:57683"/>
        <dbReference type="EC" id="3.6.1.43"/>
    </reaction>
</comment>
<evidence type="ECO:0000256" key="4">
    <source>
        <dbReference type="ARBA" id="ARBA00022989"/>
    </source>
</evidence>
<comment type="subcellular location">
    <subcellularLocation>
        <location evidence="6">Endoplasmic reticulum membrane</location>
        <topology evidence="6">Multi-pass membrane protein</topology>
    </subcellularLocation>
    <subcellularLocation>
        <location evidence="1">Membrane</location>
        <topology evidence="1">Multi-pass membrane protein</topology>
    </subcellularLocation>
</comment>
<protein>
    <recommendedName>
        <fullName evidence="6">Dolichyldiphosphatase</fullName>
        <ecNumber evidence="6">3.6.1.43</ecNumber>
    </recommendedName>
</protein>
<dbReference type="RefSeq" id="XP_013244668.1">
    <property type="nucleotide sequence ID" value="XM_013389214.1"/>
</dbReference>
<dbReference type="InParanoid" id="A0A066WBP1"/>
<dbReference type="STRING" id="1037660.A0A066WBP1"/>
<feature type="domain" description="CMP/dCMP-type deaminase" evidence="8">
    <location>
        <begin position="358"/>
        <end position="499"/>
    </location>
</feature>
<dbReference type="GO" id="GO:0005789">
    <property type="term" value="C:endoplasmic reticulum membrane"/>
    <property type="evidence" value="ECO:0007669"/>
    <property type="project" value="UniProtKB-SubCell"/>
</dbReference>
<evidence type="ECO:0000256" key="2">
    <source>
        <dbReference type="ARBA" id="ARBA00022692"/>
    </source>
</evidence>
<dbReference type="OrthoDB" id="302705at2759"/>
<dbReference type="UniPathway" id="UPA00378"/>
<evidence type="ECO:0000313" key="10">
    <source>
        <dbReference type="Proteomes" id="UP000027361"/>
    </source>
</evidence>
<dbReference type="EMBL" id="JMSN01000017">
    <property type="protein sequence ID" value="KDN51332.1"/>
    <property type="molecule type" value="Genomic_DNA"/>
</dbReference>
<dbReference type="Pfam" id="PF01569">
    <property type="entry name" value="PAP2"/>
    <property type="match status" value="1"/>
</dbReference>
<comment type="caution">
    <text evidence="9">The sequence shown here is derived from an EMBL/GenBank/DDBJ whole genome shotgun (WGS) entry which is preliminary data.</text>
</comment>
<dbReference type="PANTHER" id="PTHR11247:SF1">
    <property type="entry name" value="DOLICHYLDIPHOSPHATASE 1"/>
    <property type="match status" value="1"/>
</dbReference>
<dbReference type="HOGENOM" id="CLU_515056_0_0_1"/>
<keyword evidence="10" id="KW-1185">Reference proteome</keyword>
<evidence type="ECO:0000256" key="3">
    <source>
        <dbReference type="ARBA" id="ARBA00022801"/>
    </source>
</evidence>
<dbReference type="PANTHER" id="PTHR11247">
    <property type="entry name" value="PALMITOYL-PROTEIN THIOESTERASE/DOLICHYLDIPHOSPHATASE 1"/>
    <property type="match status" value="1"/>
</dbReference>
<feature type="transmembrane region" description="Helical" evidence="6">
    <location>
        <begin position="163"/>
        <end position="182"/>
    </location>
</feature>
<dbReference type="OMA" id="GLTHVQY"/>
<dbReference type="GO" id="GO:0047874">
    <property type="term" value="F:dolichyldiphosphatase activity"/>
    <property type="evidence" value="ECO:0007669"/>
    <property type="project" value="UniProtKB-UniRule"/>
</dbReference>
<dbReference type="Pfam" id="PF18785">
    <property type="entry name" value="Inv-AAD"/>
    <property type="match status" value="1"/>
</dbReference>
<evidence type="ECO:0000313" key="9">
    <source>
        <dbReference type="EMBL" id="KDN51332.1"/>
    </source>
</evidence>
<dbReference type="InterPro" id="IPR039667">
    <property type="entry name" value="Dolichyldiphosphatase_PAP2"/>
</dbReference>
<evidence type="ECO:0000256" key="7">
    <source>
        <dbReference type="SAM" id="MobiDB-lite"/>
    </source>
</evidence>
<dbReference type="GO" id="GO:0006139">
    <property type="term" value="P:nucleobase-containing compound metabolic process"/>
    <property type="evidence" value="ECO:0007669"/>
    <property type="project" value="UniProtKB-ARBA"/>
</dbReference>
<dbReference type="SUPFAM" id="SSF48317">
    <property type="entry name" value="Acid phosphatase/Vanadium-dependent haloperoxidase"/>
    <property type="match status" value="1"/>
</dbReference>
<accession>A0A066WBP1</accession>
<dbReference type="Gene3D" id="1.20.144.10">
    <property type="entry name" value="Phosphatidic acid phosphatase type 2/haloperoxidase"/>
    <property type="match status" value="1"/>
</dbReference>
<organism evidence="9 10">
    <name type="scientific">Tilletiaria anomala (strain ATCC 24038 / CBS 436.72 / UBC 951)</name>
    <dbReference type="NCBI Taxonomy" id="1037660"/>
    <lineage>
        <taxon>Eukaryota</taxon>
        <taxon>Fungi</taxon>
        <taxon>Dikarya</taxon>
        <taxon>Basidiomycota</taxon>
        <taxon>Ustilaginomycotina</taxon>
        <taxon>Exobasidiomycetes</taxon>
        <taxon>Georgefischeriales</taxon>
        <taxon>Tilletiariaceae</taxon>
        <taxon>Tilletiaria</taxon>
    </lineage>
</organism>
<dbReference type="CDD" id="cd03382">
    <property type="entry name" value="PAP2_dolichyldiphosphatase"/>
    <property type="match status" value="1"/>
</dbReference>
<feature type="transmembrane region" description="Helical" evidence="6">
    <location>
        <begin position="137"/>
        <end position="157"/>
    </location>
</feature>
<keyword evidence="3 6" id="KW-0378">Hydrolase</keyword>
<evidence type="ECO:0000256" key="6">
    <source>
        <dbReference type="RuleBase" id="RU367078"/>
    </source>
</evidence>
<keyword evidence="4 6" id="KW-1133">Transmembrane helix</keyword>
<sequence length="600" mass="67465">MPRESAIDPERYVSLGLTHVQYDAGDPAAKLLGLVTLSPIFLLCAYVTIILYRRELTFINALIGQLGCEGLNWFLKRLIRQPRPFPGMLGKGYGMPSSHSQFVGFFAAFFISHFLLHHPQKTKPATLINTMRRAEHVAVIIAIVLLSALTCYSRYHLAYHTPVQILVGLTIGVVVGGGYYYLTEIVSRQPLRLPAPLGSPTVWSMSSSPILSRPRSPVLSHGNAALGAPKDEGLRKRSNSASRARGAQLSRRKSSLSSMLPPIPDLHPAPPLRQMILDHPVAVAFRVRDSWTVWRDGGIEGEYGTWRREWESRREWSWDKSASKLSLTARMKSGLALKPPQKKKKKQLGAATEEEEADVHYQHMLHALRLANKCEPTQTAFCVGCIITAPSLRETLATGYSRELEGNTHAEQCALDKLQRELIFVAENEAEAAAEIAEELALDLYTTMEPCSERISGATPCVQRILEFNHQRRYAVWTVGADADAQRCSPQPQQSQQVRHPQRCSKFVRLHVARVFQGVSEPDDFVQECQGARMLREQGISVQTVRARKPLFRVQNDRQQGEESESEDWSWLEKECLRIAKYGHADQPQPQPGVKRLWML</sequence>
<dbReference type="InterPro" id="IPR000326">
    <property type="entry name" value="PAP2/HPO"/>
</dbReference>
<evidence type="ECO:0000259" key="8">
    <source>
        <dbReference type="PROSITE" id="PS51747"/>
    </source>
</evidence>
<keyword evidence="5 6" id="KW-0472">Membrane</keyword>
<dbReference type="InterPro" id="IPR002125">
    <property type="entry name" value="CMP_dCMP_dom"/>
</dbReference>
<dbReference type="GO" id="GO:0006487">
    <property type="term" value="P:protein N-linked glycosylation"/>
    <property type="evidence" value="ECO:0007669"/>
    <property type="project" value="UniProtKB-UniRule"/>
</dbReference>
<comment type="function">
    <text evidence="6">Required for efficient N-glycosylation. Necessary for maintaining optimal levels of dolichol-linked oligosaccharides. Hydrolyzes dolichyl pyrophosphate at a very high rate and dolichyl monophosphate at a much lower rate. Does not act on phosphatidate.</text>
</comment>
<proteinExistence type="inferred from homology"/>
<evidence type="ECO:0000256" key="1">
    <source>
        <dbReference type="ARBA" id="ARBA00004141"/>
    </source>
</evidence>
<name>A0A066WBP1_TILAU</name>
<comment type="similarity">
    <text evidence="6">Belongs to the dolichyldiphosphatase family.</text>
</comment>
<feature type="transmembrane region" description="Helical" evidence="6">
    <location>
        <begin position="31"/>
        <end position="52"/>
    </location>
</feature>
<dbReference type="InterPro" id="IPR016193">
    <property type="entry name" value="Cytidine_deaminase-like"/>
</dbReference>
<dbReference type="InterPro" id="IPR036938">
    <property type="entry name" value="PAP2/HPO_sf"/>
</dbReference>
<dbReference type="GO" id="GO:0008610">
    <property type="term" value="P:lipid biosynthetic process"/>
    <property type="evidence" value="ECO:0007669"/>
    <property type="project" value="TreeGrafter"/>
</dbReference>
<dbReference type="EC" id="3.6.1.43" evidence="6"/>
<feature type="region of interest" description="Disordered" evidence="7">
    <location>
        <begin position="214"/>
        <end position="262"/>
    </location>
</feature>
<dbReference type="AlphaFoldDB" id="A0A066WBP1"/>
<reference evidence="9 10" key="1">
    <citation type="submission" date="2014-05" db="EMBL/GenBank/DDBJ databases">
        <title>Draft genome sequence of a rare smut relative, Tilletiaria anomala UBC 951.</title>
        <authorList>
            <consortium name="DOE Joint Genome Institute"/>
            <person name="Toome M."/>
            <person name="Kuo A."/>
            <person name="Henrissat B."/>
            <person name="Lipzen A."/>
            <person name="Tritt A."/>
            <person name="Yoshinaga Y."/>
            <person name="Zane M."/>
            <person name="Barry K."/>
            <person name="Grigoriev I.V."/>
            <person name="Spatafora J.W."/>
            <person name="Aimea M.C."/>
        </authorList>
    </citation>
    <scope>NUCLEOTIDE SEQUENCE [LARGE SCALE GENOMIC DNA]</scope>
    <source>
        <strain evidence="9 10">UBC 951</strain>
    </source>
</reference>